<dbReference type="AlphaFoldDB" id="A0A348HB58"/>
<evidence type="ECO:0000313" key="2">
    <source>
        <dbReference type="Proteomes" id="UP000267342"/>
    </source>
</evidence>
<sequence>MQDASTGKGPLGPEADQAFQPLTSTAMTGQVRIARLSYHARNGSQKYLTMPFERMLLRYWQHRLPGSQRIEQWGLPRKAMIETLGDALILHVDPRQLIRIIGWPPRSECAFNAFIWDGDWDLKREDLRIGDRYRFISDIDEHRQHLEKTERYQRYLDDLRRGKPARFRQLGIRLDSPELIKRYLQVYLRFLDSMAAHGFDADKGKDELGVAVSREGRLIKINKGLHRLAMAQRIGLPTVPVRVQWVHRDWWANVTDGARGAEALARVKAALPLCVPETEAGPNDTEQPAILGEDFWPIPRGIASQPSDTEDRNAL</sequence>
<dbReference type="EMBL" id="AP018933">
    <property type="protein sequence ID" value="BBG28860.1"/>
    <property type="molecule type" value="Genomic_DNA"/>
</dbReference>
<dbReference type="STRING" id="1123510.GCA_000620025_00149"/>
<accession>A0A348HB58</accession>
<protein>
    <submittedName>
        <fullName evidence="1">FOG: transposase and inactivated derivatives</fullName>
    </submittedName>
</protein>
<keyword evidence="2" id="KW-1185">Reference proteome</keyword>
<dbReference type="Proteomes" id="UP000267342">
    <property type="component" value="Chromosome"/>
</dbReference>
<name>A0A348HB58_9GAMM</name>
<proteinExistence type="predicted"/>
<dbReference type="KEGG" id="zpl:ZBT109_0060"/>
<evidence type="ECO:0000313" key="1">
    <source>
        <dbReference type="EMBL" id="BBG28860.1"/>
    </source>
</evidence>
<gene>
    <name evidence="1" type="ORF">ZBT109_0060</name>
</gene>
<dbReference type="RefSeq" id="WP_051523632.1">
    <property type="nucleotide sequence ID" value="NZ_AP018933.1"/>
</dbReference>
<dbReference type="OrthoDB" id="7348468at2"/>
<organism evidence="1 2">
    <name type="scientific">Zymobacter palmae</name>
    <dbReference type="NCBI Taxonomy" id="33074"/>
    <lineage>
        <taxon>Bacteria</taxon>
        <taxon>Pseudomonadati</taxon>
        <taxon>Pseudomonadota</taxon>
        <taxon>Gammaproteobacteria</taxon>
        <taxon>Oceanospirillales</taxon>
        <taxon>Halomonadaceae</taxon>
        <taxon>Zymobacter group</taxon>
        <taxon>Zymobacter</taxon>
    </lineage>
</organism>
<reference evidence="1 2" key="1">
    <citation type="submission" date="2018-09" db="EMBL/GenBank/DDBJ databases">
        <title>Zymobacter palmae IAM14233 (=T109) whole genome analysis.</title>
        <authorList>
            <person name="Yanase H."/>
        </authorList>
    </citation>
    <scope>NUCLEOTIDE SEQUENCE [LARGE SCALE GENOMIC DNA]</scope>
    <source>
        <strain evidence="1 2">IAM14233</strain>
    </source>
</reference>